<proteinExistence type="inferred from homology"/>
<keyword evidence="8" id="KW-0129">CBS domain</keyword>
<evidence type="ECO:0000256" key="9">
    <source>
        <dbReference type="RuleBase" id="RU362011"/>
    </source>
</evidence>
<dbReference type="CDD" id="cd04606">
    <property type="entry name" value="CBS_pair_Mg_transporter"/>
    <property type="match status" value="1"/>
</dbReference>
<evidence type="ECO:0000256" key="5">
    <source>
        <dbReference type="ARBA" id="ARBA00022842"/>
    </source>
</evidence>
<keyword evidence="3 9" id="KW-0813">Transport</keyword>
<evidence type="ECO:0000256" key="4">
    <source>
        <dbReference type="ARBA" id="ARBA00022692"/>
    </source>
</evidence>
<keyword evidence="7 9" id="KW-0472">Membrane</keyword>
<dbReference type="Pfam" id="PF03448">
    <property type="entry name" value="MgtE_N"/>
    <property type="match status" value="1"/>
</dbReference>
<dbReference type="Proteomes" id="UP000675379">
    <property type="component" value="Unassembled WGS sequence"/>
</dbReference>
<dbReference type="SUPFAM" id="SSF54631">
    <property type="entry name" value="CBS-domain pair"/>
    <property type="match status" value="1"/>
</dbReference>
<dbReference type="InterPro" id="IPR038076">
    <property type="entry name" value="MgtE_N_sf"/>
</dbReference>
<evidence type="ECO:0000313" key="11">
    <source>
        <dbReference type="EMBL" id="MBR0576237.1"/>
    </source>
</evidence>
<dbReference type="InterPro" id="IPR036739">
    <property type="entry name" value="SLC41_membr_dom_sf"/>
</dbReference>
<dbReference type="Pfam" id="PF00571">
    <property type="entry name" value="CBS"/>
    <property type="match status" value="2"/>
</dbReference>
<feature type="transmembrane region" description="Helical" evidence="9">
    <location>
        <begin position="358"/>
        <end position="374"/>
    </location>
</feature>
<comment type="subunit">
    <text evidence="9">Homodimer.</text>
</comment>
<dbReference type="InterPro" id="IPR000644">
    <property type="entry name" value="CBS_dom"/>
</dbReference>
<dbReference type="PROSITE" id="PS51371">
    <property type="entry name" value="CBS"/>
    <property type="match status" value="1"/>
</dbReference>
<dbReference type="InterPro" id="IPR006667">
    <property type="entry name" value="SLC41_membr_dom"/>
</dbReference>
<dbReference type="RefSeq" id="WP_211801073.1">
    <property type="nucleotide sequence ID" value="NZ_JAGSCS010000008.1"/>
</dbReference>
<dbReference type="Pfam" id="PF01769">
    <property type="entry name" value="MgtE"/>
    <property type="match status" value="1"/>
</dbReference>
<organism evidence="11 12">
    <name type="scientific">Proteiniclasticum sediminis</name>
    <dbReference type="NCBI Taxonomy" id="2804028"/>
    <lineage>
        <taxon>Bacteria</taxon>
        <taxon>Bacillati</taxon>
        <taxon>Bacillota</taxon>
        <taxon>Clostridia</taxon>
        <taxon>Eubacteriales</taxon>
        <taxon>Clostridiaceae</taxon>
        <taxon>Proteiniclasticum</taxon>
    </lineage>
</organism>
<feature type="transmembrane region" description="Helical" evidence="9">
    <location>
        <begin position="420"/>
        <end position="447"/>
    </location>
</feature>
<gene>
    <name evidence="11" type="primary">mgtE</name>
    <name evidence="11" type="ORF">KCG48_07755</name>
</gene>
<evidence type="ECO:0000259" key="10">
    <source>
        <dbReference type="PROSITE" id="PS51371"/>
    </source>
</evidence>
<keyword evidence="12" id="KW-1185">Reference proteome</keyword>
<accession>A0A941HRH2</accession>
<dbReference type="SMART" id="SM00924">
    <property type="entry name" value="MgtE_N"/>
    <property type="match status" value="1"/>
</dbReference>
<dbReference type="SUPFAM" id="SSF158791">
    <property type="entry name" value="MgtE N-terminal domain-like"/>
    <property type="match status" value="1"/>
</dbReference>
<keyword evidence="5 9" id="KW-0460">Magnesium</keyword>
<dbReference type="NCBIfam" id="TIGR00400">
    <property type="entry name" value="mgtE"/>
    <property type="match status" value="1"/>
</dbReference>
<dbReference type="GO" id="GO:0046872">
    <property type="term" value="F:metal ion binding"/>
    <property type="evidence" value="ECO:0007669"/>
    <property type="project" value="UniProtKB-KW"/>
</dbReference>
<evidence type="ECO:0000313" key="12">
    <source>
        <dbReference type="Proteomes" id="UP000675379"/>
    </source>
</evidence>
<comment type="caution">
    <text evidence="11">The sequence shown here is derived from an EMBL/GenBank/DDBJ whole genome shotgun (WGS) entry which is preliminary data.</text>
</comment>
<dbReference type="EMBL" id="JAGSCS010000008">
    <property type="protein sequence ID" value="MBR0576237.1"/>
    <property type="molecule type" value="Genomic_DNA"/>
</dbReference>
<protein>
    <recommendedName>
        <fullName evidence="9">Magnesium transporter MgtE</fullName>
    </recommendedName>
</protein>
<dbReference type="GO" id="GO:0005886">
    <property type="term" value="C:plasma membrane"/>
    <property type="evidence" value="ECO:0007669"/>
    <property type="project" value="UniProtKB-SubCell"/>
</dbReference>
<keyword evidence="4 9" id="KW-0812">Transmembrane</keyword>
<dbReference type="Gene3D" id="1.10.357.20">
    <property type="entry name" value="SLC41 divalent cation transporters, integral membrane domain"/>
    <property type="match status" value="1"/>
</dbReference>
<dbReference type="SUPFAM" id="SSF161093">
    <property type="entry name" value="MgtE membrane domain-like"/>
    <property type="match status" value="1"/>
</dbReference>
<reference evidence="11" key="1">
    <citation type="submission" date="2021-04" db="EMBL/GenBank/DDBJ databases">
        <title>Proteiniclasticum sedimins sp. nov., an obligate anaerobic bacterium isolated from anaerobic sludge.</title>
        <authorList>
            <person name="Liu J."/>
        </authorList>
    </citation>
    <scope>NUCLEOTIDE SEQUENCE</scope>
    <source>
        <strain evidence="11">BAD-10</strain>
    </source>
</reference>
<feature type="transmembrane region" description="Helical" evidence="9">
    <location>
        <begin position="386"/>
        <end position="408"/>
    </location>
</feature>
<dbReference type="SMART" id="SM00116">
    <property type="entry name" value="CBS"/>
    <property type="match status" value="2"/>
</dbReference>
<dbReference type="AlphaFoldDB" id="A0A941HRH2"/>
<dbReference type="InterPro" id="IPR006668">
    <property type="entry name" value="Mg_transptr_MgtE_intracell_dom"/>
</dbReference>
<evidence type="ECO:0000256" key="7">
    <source>
        <dbReference type="ARBA" id="ARBA00023136"/>
    </source>
</evidence>
<evidence type="ECO:0000256" key="3">
    <source>
        <dbReference type="ARBA" id="ARBA00022448"/>
    </source>
</evidence>
<dbReference type="Gene3D" id="1.25.60.10">
    <property type="entry name" value="MgtE N-terminal domain-like"/>
    <property type="match status" value="1"/>
</dbReference>
<comment type="function">
    <text evidence="9">Acts as a magnesium transporter.</text>
</comment>
<feature type="domain" description="CBS" evidence="10">
    <location>
        <begin position="200"/>
        <end position="256"/>
    </location>
</feature>
<feature type="transmembrane region" description="Helical" evidence="9">
    <location>
        <begin position="284"/>
        <end position="304"/>
    </location>
</feature>
<comment type="subcellular location">
    <subcellularLocation>
        <location evidence="9">Cell membrane</location>
        <topology evidence="9">Multi-pass membrane protein</topology>
    </subcellularLocation>
    <subcellularLocation>
        <location evidence="1">Membrane</location>
        <topology evidence="1">Multi-pass membrane protein</topology>
    </subcellularLocation>
</comment>
<dbReference type="PANTHER" id="PTHR43773:SF1">
    <property type="entry name" value="MAGNESIUM TRANSPORTER MGTE"/>
    <property type="match status" value="1"/>
</dbReference>
<name>A0A941HRH2_9CLOT</name>
<keyword evidence="9" id="KW-1003">Cell membrane</keyword>
<evidence type="ECO:0000256" key="6">
    <source>
        <dbReference type="ARBA" id="ARBA00022989"/>
    </source>
</evidence>
<evidence type="ECO:0000256" key="1">
    <source>
        <dbReference type="ARBA" id="ARBA00004141"/>
    </source>
</evidence>
<evidence type="ECO:0000256" key="2">
    <source>
        <dbReference type="ARBA" id="ARBA00009749"/>
    </source>
</evidence>
<dbReference type="Gene3D" id="3.10.580.10">
    <property type="entry name" value="CBS-domain"/>
    <property type="match status" value="1"/>
</dbReference>
<evidence type="ECO:0000256" key="8">
    <source>
        <dbReference type="PROSITE-ProRule" id="PRU00703"/>
    </source>
</evidence>
<dbReference type="PANTHER" id="PTHR43773">
    <property type="entry name" value="MAGNESIUM TRANSPORTER MGTE"/>
    <property type="match status" value="1"/>
</dbReference>
<sequence>MDTTEKLEKLKLLLDENQFKKLRSELQEYNEVDISEFIESLSREKALIVFRMLPKDLAAEVFSNLDVAVQEKIIAEITDQELGGILDEMFVDDMVDMLEELPAGVVKRVLKNTDEKTRGTINTFLKYPKDSAGSIMTAEYTNLRANMTVKEAIAYLRKHGADSETLYNCYVIDANRILGGVVSLRTLMLASNETLVSDLLESEVVKIHTSDDKEEAAYLFSRYDYLSLPVVDSEERLVGIITVDDIIDVMAEETTEDFEKMAATFPSGKPYLKTPAWELARNRIVWLTVLMISGIVTGGILSRYEEAFTAIPLLVTFIPMLTNTGGNAGSQSSTLVIRGMVLNEISVRDGLQVLWKEFRVSLVVGLFLAVINFIRLSLSYPGKGSIVLVVSLAIFATVIIAKIVGGILPLVAKVFKADPAIMASPLITTIVDALSLIIYFNLATWILNL</sequence>
<dbReference type="InterPro" id="IPR046342">
    <property type="entry name" value="CBS_dom_sf"/>
</dbReference>
<keyword evidence="6 9" id="KW-1133">Transmembrane helix</keyword>
<comment type="similarity">
    <text evidence="2 9">Belongs to the SLC41A transporter family.</text>
</comment>
<comment type="caution">
    <text evidence="9">Lacks conserved residue(s) required for the propagation of feature annotation.</text>
</comment>
<dbReference type="InterPro" id="IPR006669">
    <property type="entry name" value="MgtE_transporter"/>
</dbReference>
<keyword evidence="9" id="KW-0479">Metal-binding</keyword>
<dbReference type="GO" id="GO:0015095">
    <property type="term" value="F:magnesium ion transmembrane transporter activity"/>
    <property type="evidence" value="ECO:0007669"/>
    <property type="project" value="UniProtKB-UniRule"/>
</dbReference>